<dbReference type="InterPro" id="IPR028082">
    <property type="entry name" value="Peripla_BP_I"/>
</dbReference>
<organism evidence="2 3">
    <name type="scientific">Alloalcanivorax venustensis ISO4</name>
    <dbReference type="NCBI Taxonomy" id="1177184"/>
    <lineage>
        <taxon>Bacteria</taxon>
        <taxon>Pseudomonadati</taxon>
        <taxon>Pseudomonadota</taxon>
        <taxon>Gammaproteobacteria</taxon>
        <taxon>Oceanospirillales</taxon>
        <taxon>Alcanivoracaceae</taxon>
        <taxon>Alloalcanivorax</taxon>
    </lineage>
</organism>
<reference evidence="2 3" key="1">
    <citation type="submission" date="2012-09" db="EMBL/GenBank/DDBJ databases">
        <title>Genome Sequence of alkane-degrading Bacterium Alcanivorax venustensis ISO4.</title>
        <authorList>
            <person name="Lai Q."/>
            <person name="Shao Z."/>
        </authorList>
    </citation>
    <scope>NUCLEOTIDE SEQUENCE [LARGE SCALE GENOMIC DNA]</scope>
    <source>
        <strain evidence="2 3">ISO4</strain>
    </source>
</reference>
<keyword evidence="3" id="KW-1185">Reference proteome</keyword>
<keyword evidence="2" id="KW-0449">Lipoprotein</keyword>
<protein>
    <submittedName>
        <fullName evidence="2">Lipoprotein</fullName>
    </submittedName>
</protein>
<dbReference type="PANTHER" id="PTHR38038">
    <property type="entry name" value="PENICILLIN-BINDING PROTEIN ACTIVATOR LPOA"/>
    <property type="match status" value="1"/>
</dbReference>
<dbReference type="CDD" id="cd06339">
    <property type="entry name" value="PBP1_YraM_LppC_lipoprotein-like"/>
    <property type="match status" value="1"/>
</dbReference>
<comment type="caution">
    <text evidence="2">The sequence shown here is derived from an EMBL/GenBank/DDBJ whole genome shotgun (WGS) entry which is preliminary data.</text>
</comment>
<evidence type="ECO:0000313" key="3">
    <source>
        <dbReference type="Proteomes" id="UP000644441"/>
    </source>
</evidence>
<dbReference type="PANTHER" id="PTHR38038:SF1">
    <property type="entry name" value="PENICILLIN-BINDING PROTEIN ACTIVATOR LPOA"/>
    <property type="match status" value="1"/>
</dbReference>
<evidence type="ECO:0000313" key="2">
    <source>
        <dbReference type="EMBL" id="MBF5051985.1"/>
    </source>
</evidence>
<name>A0ABS0AFD7_9GAMM</name>
<dbReference type="InterPro" id="IPR007443">
    <property type="entry name" value="LpoA"/>
</dbReference>
<dbReference type="Proteomes" id="UP000644441">
    <property type="component" value="Unassembled WGS sequence"/>
</dbReference>
<gene>
    <name evidence="2" type="ORF">ISO4_00587</name>
</gene>
<keyword evidence="1" id="KW-0472">Membrane</keyword>
<evidence type="ECO:0000256" key="1">
    <source>
        <dbReference type="ARBA" id="ARBA00023136"/>
    </source>
</evidence>
<accession>A0ABS0AFD7</accession>
<dbReference type="Gene3D" id="3.40.50.2300">
    <property type="match status" value="2"/>
</dbReference>
<sequence>MALVLVLAGCSQLPSPNGSTAKEPAPLRDAPQQVDNASDQLAELAEPVRTDTALAWARSYLVNERADDAGELLDQVGDGALSRDQRFRWLQLRAQSWMAEQQPDRAVALLDDYRSDIDGFDAQRRAKLNLLHADAQALNGELMKSLRQRVAVDPLLNDDDQEYNRQLTWEALMRLPLETLEARAEDTSGELRGWLELALLYRDPQANIDSQVQRLSRWREDWPDHPAARQLPETVRALQRAARERPQRVAVLLPESGPLAPAAEAIRDGMMTGYYSAEEAGNPTPDLRFYDVSDADVRSVFQQAVDDGAQFVVGPLAKDNVAELARMGTPPVTVLALNYLDQDSEDAPIFQFGLAPEDEARQIARQSLEAGDRLAGVLYPRSAWGQRVAEAFVAAWQDGGGRIVVESSFTDDTIGETVESLLDTARAEKDLRRDPSFSDLDSERPEEWPQSLDFLFLVADPNEGRQIKPALNFHYARDLPVFATSHLYNGTPAPRRDQDLDGVYFLDMPWILYEGTKLHRMAEETWPDGHGRYARLFAMGVDAYRLQARLYLLRNLQDSTLPGVTGTLRLDGARLVRESDWAVFRNGEAIPVPRVGEGRGDSTQY</sequence>
<dbReference type="EMBL" id="ARXR01000003">
    <property type="protein sequence ID" value="MBF5051985.1"/>
    <property type="molecule type" value="Genomic_DNA"/>
</dbReference>
<dbReference type="Gene3D" id="1.25.40.650">
    <property type="match status" value="1"/>
</dbReference>
<dbReference type="Pfam" id="PF04348">
    <property type="entry name" value="LppC"/>
    <property type="match status" value="1"/>
</dbReference>
<dbReference type="SUPFAM" id="SSF53822">
    <property type="entry name" value="Periplasmic binding protein-like I"/>
    <property type="match status" value="1"/>
</dbReference>
<proteinExistence type="predicted"/>